<name>H8ZN31_9CAUD</name>
<reference evidence="1 2" key="1">
    <citation type="submission" date="2011-07" db="EMBL/GenBank/DDBJ databases">
        <title>Viral Tagging: a high-throughput approach to explore virus-host interactions.</title>
        <authorList>
            <person name="Deng L."/>
            <person name="Sullivan M.B."/>
            <person name="Poulos B."/>
            <person name="Ignacio Espinoza J.C."/>
        </authorList>
    </citation>
    <scope>NUCLEOTIDE SEQUENCE [LARGE SCALE GENOMIC DNA]</scope>
</reference>
<dbReference type="Proteomes" id="UP000007597">
    <property type="component" value="Segment"/>
</dbReference>
<proteinExistence type="predicted"/>
<dbReference type="EMBL" id="JN371769">
    <property type="protein sequence ID" value="AFD02892.1"/>
    <property type="molecule type" value="Genomic_DNA"/>
</dbReference>
<dbReference type="KEGG" id="vg:14005316"/>
<evidence type="ECO:0000313" key="2">
    <source>
        <dbReference type="Proteomes" id="UP000007597"/>
    </source>
</evidence>
<organism evidence="1 2">
    <name type="scientific">Synechococcus phage metaG-MbCM1</name>
    <dbReference type="NCBI Taxonomy" id="1079999"/>
    <lineage>
        <taxon>Viruses</taxon>
        <taxon>Duplodnaviria</taxon>
        <taxon>Heunggongvirae</taxon>
        <taxon>Uroviricota</taxon>
        <taxon>Caudoviricetes</taxon>
        <taxon>Pantevenvirales</taxon>
        <taxon>Kyanoviridae</taxon>
        <taxon>Galenevirus</taxon>
        <taxon>Galenevirus mbcm1</taxon>
    </lineage>
</organism>
<protein>
    <submittedName>
        <fullName evidence="1">Uncharacterized protein</fullName>
    </submittedName>
</protein>
<dbReference type="RefSeq" id="YP_007001543.1">
    <property type="nucleotide sequence ID" value="NC_019443.1"/>
</dbReference>
<evidence type="ECO:0000313" key="1">
    <source>
        <dbReference type="EMBL" id="AFD02892.1"/>
    </source>
</evidence>
<keyword evidence="2" id="KW-1185">Reference proteome</keyword>
<dbReference type="GeneID" id="14005316"/>
<accession>H8ZN31</accession>
<sequence length="53" mass="6415">MSIEMFCPQWYYVESVPVEYQEQIVKLFEPQIRDESLYVQSPWDCNCLSTFQS</sequence>